<dbReference type="KEGG" id="nga:Ngar_c14150"/>
<dbReference type="Proteomes" id="UP000008037">
    <property type="component" value="Chromosome"/>
</dbReference>
<evidence type="ECO:0000256" key="1">
    <source>
        <dbReference type="SAM" id="Phobius"/>
    </source>
</evidence>
<dbReference type="InParanoid" id="K0IAK5"/>
<gene>
    <name evidence="2" type="ordered locus">Ngar_c14150</name>
</gene>
<name>K0IAK5_NITGG</name>
<accession>K0IAK5</accession>
<dbReference type="GeneID" id="13797674"/>
<reference evidence="2 3" key="1">
    <citation type="journal article" date="2012" name="Environ. Microbiol.">
        <title>The genome of the ammonia-oxidizing Candidatus Nitrososphaera gargensis: insights into metabolic versatility and environmental adaptations.</title>
        <authorList>
            <person name="Spang A."/>
            <person name="Poehlein A."/>
            <person name="Offre P."/>
            <person name="Zumbragel S."/>
            <person name="Haider S."/>
            <person name="Rychlik N."/>
            <person name="Nowka B."/>
            <person name="Schmeisser C."/>
            <person name="Lebedeva E.V."/>
            <person name="Rattei T."/>
            <person name="Bohm C."/>
            <person name="Schmid M."/>
            <person name="Galushko A."/>
            <person name="Hatzenpichler R."/>
            <person name="Weinmaier T."/>
            <person name="Daniel R."/>
            <person name="Schleper C."/>
            <person name="Spieck E."/>
            <person name="Streit W."/>
            <person name="Wagner M."/>
        </authorList>
    </citation>
    <scope>NUCLEOTIDE SEQUENCE [LARGE SCALE GENOMIC DNA]</scope>
    <source>
        <strain evidence="3">Ga9.2</strain>
    </source>
</reference>
<sequence length="110" mass="12470">MPENEIVYLKYQNLEDMLKVIIYSAQSMLGVIPMLYHISHNGRHVLFIQTGTVGGVTVHYVIQNEKPAKKFIQLKRLSGEYTFIDNLGTDAQSLYVPILQLDKSTLAFPA</sequence>
<protein>
    <submittedName>
        <fullName evidence="2">Uncharacterized protein</fullName>
    </submittedName>
</protein>
<evidence type="ECO:0000313" key="3">
    <source>
        <dbReference type="Proteomes" id="UP000008037"/>
    </source>
</evidence>
<feature type="transmembrane region" description="Helical" evidence="1">
    <location>
        <begin position="44"/>
        <end position="62"/>
    </location>
</feature>
<dbReference type="AlphaFoldDB" id="K0IAK5"/>
<keyword evidence="1" id="KW-0472">Membrane</keyword>
<organism evidence="2 3">
    <name type="scientific">Nitrososphaera gargensis (strain Ga9.2)</name>
    <dbReference type="NCBI Taxonomy" id="1237085"/>
    <lineage>
        <taxon>Archaea</taxon>
        <taxon>Nitrososphaerota</taxon>
        <taxon>Nitrososphaeria</taxon>
        <taxon>Nitrososphaerales</taxon>
        <taxon>Nitrososphaeraceae</taxon>
        <taxon>Nitrososphaera</taxon>
    </lineage>
</organism>
<evidence type="ECO:0000313" key="2">
    <source>
        <dbReference type="EMBL" id="AFU58351.1"/>
    </source>
</evidence>
<keyword evidence="1" id="KW-1133">Transmembrane helix</keyword>
<keyword evidence="3" id="KW-1185">Reference proteome</keyword>
<dbReference type="RefSeq" id="WP_015018888.1">
    <property type="nucleotide sequence ID" value="NC_018719.1"/>
</dbReference>
<dbReference type="BioCyc" id="CNIT1237085:G1324-1413-MONOMER"/>
<dbReference type="HOGENOM" id="CLU_2191109_0_0_2"/>
<feature type="transmembrane region" description="Helical" evidence="1">
    <location>
        <begin position="20"/>
        <end position="38"/>
    </location>
</feature>
<proteinExistence type="predicted"/>
<keyword evidence="1" id="KW-0812">Transmembrane</keyword>
<dbReference type="EMBL" id="CP002408">
    <property type="protein sequence ID" value="AFU58351.1"/>
    <property type="molecule type" value="Genomic_DNA"/>
</dbReference>
<dbReference type="STRING" id="1237085.Ngar_c14150"/>
<dbReference type="OrthoDB" id="6894at2157"/>